<keyword evidence="1" id="KW-0732">Signal</keyword>
<dbReference type="Gene3D" id="2.40.128.410">
    <property type="match status" value="1"/>
</dbReference>
<gene>
    <name evidence="2" type="ORF">SAMN05444277_103110</name>
</gene>
<name>A0A1I5U753_9BACT</name>
<keyword evidence="3" id="KW-1185">Reference proteome</keyword>
<evidence type="ECO:0000313" key="3">
    <source>
        <dbReference type="Proteomes" id="UP000199031"/>
    </source>
</evidence>
<sequence>MKKTILLLFAVIFISELYAQDSTSAIKSLLDSKRYSFIPQTMNPLRGRTRQLTSSFSLDVKGDSLVVYLPYVGTAYSAPVNPSDAGYNFTSADYEYTVKEGKKGRYEVSMKIKDRFSGTVFYLTVFDNKTALLQATSNDKQGISYNGYIKQGK</sequence>
<feature type="signal peptide" evidence="1">
    <location>
        <begin position="1"/>
        <end position="19"/>
    </location>
</feature>
<evidence type="ECO:0008006" key="4">
    <source>
        <dbReference type="Google" id="ProtNLM"/>
    </source>
</evidence>
<dbReference type="InterPro" id="IPR025347">
    <property type="entry name" value="DUF4251"/>
</dbReference>
<dbReference type="AlphaFoldDB" id="A0A1I5U753"/>
<reference evidence="2 3" key="1">
    <citation type="submission" date="2016-10" db="EMBL/GenBank/DDBJ databases">
        <authorList>
            <person name="de Groot N.N."/>
        </authorList>
    </citation>
    <scope>NUCLEOTIDE SEQUENCE [LARGE SCALE GENOMIC DNA]</scope>
    <source>
        <strain evidence="2 3">DSM 28286</strain>
    </source>
</reference>
<accession>A0A1I5U753</accession>
<dbReference type="RefSeq" id="WP_090656556.1">
    <property type="nucleotide sequence ID" value="NZ_FOXQ01000003.1"/>
</dbReference>
<dbReference type="EMBL" id="FOXQ01000003">
    <property type="protein sequence ID" value="SFP91074.1"/>
    <property type="molecule type" value="Genomic_DNA"/>
</dbReference>
<organism evidence="2 3">
    <name type="scientific">Parafilimonas terrae</name>
    <dbReference type="NCBI Taxonomy" id="1465490"/>
    <lineage>
        <taxon>Bacteria</taxon>
        <taxon>Pseudomonadati</taxon>
        <taxon>Bacteroidota</taxon>
        <taxon>Chitinophagia</taxon>
        <taxon>Chitinophagales</taxon>
        <taxon>Chitinophagaceae</taxon>
        <taxon>Parafilimonas</taxon>
    </lineage>
</organism>
<dbReference type="STRING" id="1465490.SAMN05444277_103110"/>
<evidence type="ECO:0000313" key="2">
    <source>
        <dbReference type="EMBL" id="SFP91074.1"/>
    </source>
</evidence>
<dbReference type="Pfam" id="PF14059">
    <property type="entry name" value="DUF4251"/>
    <property type="match status" value="1"/>
</dbReference>
<dbReference type="Proteomes" id="UP000199031">
    <property type="component" value="Unassembled WGS sequence"/>
</dbReference>
<protein>
    <recommendedName>
        <fullName evidence="4">DUF4251 domain-containing protein</fullName>
    </recommendedName>
</protein>
<evidence type="ECO:0000256" key="1">
    <source>
        <dbReference type="SAM" id="SignalP"/>
    </source>
</evidence>
<dbReference type="OrthoDB" id="1097715at2"/>
<proteinExistence type="predicted"/>
<feature type="chain" id="PRO_5011447900" description="DUF4251 domain-containing protein" evidence="1">
    <location>
        <begin position="20"/>
        <end position="153"/>
    </location>
</feature>